<dbReference type="AlphaFoldDB" id="A0A1T4V763"/>
<dbReference type="EMBL" id="FUXU01000052">
    <property type="protein sequence ID" value="SKA60808.1"/>
    <property type="molecule type" value="Genomic_DNA"/>
</dbReference>
<organism evidence="2 3">
    <name type="scientific">Enterovibrio nigricans DSM 22720</name>
    <dbReference type="NCBI Taxonomy" id="1121868"/>
    <lineage>
        <taxon>Bacteria</taxon>
        <taxon>Pseudomonadati</taxon>
        <taxon>Pseudomonadota</taxon>
        <taxon>Gammaproteobacteria</taxon>
        <taxon>Vibrionales</taxon>
        <taxon>Vibrionaceae</taxon>
        <taxon>Enterovibrio</taxon>
    </lineage>
</organism>
<dbReference type="InterPro" id="IPR011013">
    <property type="entry name" value="Gal_mutarotase_sf_dom"/>
</dbReference>
<dbReference type="GO" id="GO:0030246">
    <property type="term" value="F:carbohydrate binding"/>
    <property type="evidence" value="ECO:0007669"/>
    <property type="project" value="InterPro"/>
</dbReference>
<gene>
    <name evidence="2" type="ORF">SAMN02745132_03366</name>
</gene>
<keyword evidence="3" id="KW-1185">Reference proteome</keyword>
<sequence length="142" mass="16041">MYPENALKMEDTAVSGTVLRNFFAHDAQNNRYAYVLLPTLSASETVAFSQNPSIEVIAQDSNMHAVYDTEFDVLGAFSWDNVQTTNAYLTAEGQFTLLAKIEGLSRHIWLSQPTRANEAVKVKFNDRQCQSIQSDTEKRVTW</sequence>
<feature type="domain" description="Polysaccharide lyase family 8 C-terminal" evidence="1">
    <location>
        <begin position="55"/>
        <end position="120"/>
    </location>
</feature>
<accession>A0A1T4V763</accession>
<dbReference type="InterPro" id="IPR011071">
    <property type="entry name" value="Lyase_8-like_C"/>
</dbReference>
<dbReference type="GO" id="GO:0005576">
    <property type="term" value="C:extracellular region"/>
    <property type="evidence" value="ECO:0007669"/>
    <property type="project" value="InterPro"/>
</dbReference>
<dbReference type="SUPFAM" id="SSF49863">
    <property type="entry name" value="Hyaluronate lyase-like, C-terminal domain"/>
    <property type="match status" value="1"/>
</dbReference>
<reference evidence="3" key="1">
    <citation type="submission" date="2017-02" db="EMBL/GenBank/DDBJ databases">
        <authorList>
            <person name="Varghese N."/>
            <person name="Submissions S."/>
        </authorList>
    </citation>
    <scope>NUCLEOTIDE SEQUENCE [LARGE SCALE GENOMIC DNA]</scope>
    <source>
        <strain evidence="3">DSM 22720</strain>
    </source>
</reference>
<dbReference type="GO" id="GO:0005975">
    <property type="term" value="P:carbohydrate metabolic process"/>
    <property type="evidence" value="ECO:0007669"/>
    <property type="project" value="InterPro"/>
</dbReference>
<dbReference type="GO" id="GO:0016829">
    <property type="term" value="F:lyase activity"/>
    <property type="evidence" value="ECO:0007669"/>
    <property type="project" value="UniProtKB-KW"/>
</dbReference>
<evidence type="ECO:0000259" key="1">
    <source>
        <dbReference type="Pfam" id="PF02884"/>
    </source>
</evidence>
<dbReference type="SUPFAM" id="SSF74650">
    <property type="entry name" value="Galactose mutarotase-like"/>
    <property type="match status" value="1"/>
</dbReference>
<name>A0A1T4V763_9GAMM</name>
<dbReference type="Gene3D" id="2.60.220.10">
    <property type="entry name" value="Polysaccharide lyase family 8-like, C-terminal"/>
    <property type="match status" value="1"/>
</dbReference>
<dbReference type="InterPro" id="IPR004103">
    <property type="entry name" value="Lyase_8_C"/>
</dbReference>
<evidence type="ECO:0000313" key="3">
    <source>
        <dbReference type="Proteomes" id="UP000190162"/>
    </source>
</evidence>
<proteinExistence type="predicted"/>
<evidence type="ECO:0000313" key="2">
    <source>
        <dbReference type="EMBL" id="SKA60808.1"/>
    </source>
</evidence>
<protein>
    <submittedName>
        <fullName evidence="2">Polysaccharide lyase family 8, C-terminal beta-sandwich domain</fullName>
    </submittedName>
</protein>
<dbReference type="Proteomes" id="UP000190162">
    <property type="component" value="Unassembled WGS sequence"/>
</dbReference>
<dbReference type="Pfam" id="PF02884">
    <property type="entry name" value="Lyase_8_C"/>
    <property type="match status" value="1"/>
</dbReference>
<keyword evidence="2" id="KW-0456">Lyase</keyword>